<evidence type="ECO:0000259" key="16">
    <source>
        <dbReference type="PROSITE" id="PS50268"/>
    </source>
</evidence>
<evidence type="ECO:0000256" key="4">
    <source>
        <dbReference type="ARBA" id="ARBA00004536"/>
    </source>
</evidence>
<dbReference type="PANTHER" id="PTHR24027">
    <property type="entry name" value="CADHERIN-23"/>
    <property type="match status" value="1"/>
</dbReference>
<feature type="non-terminal residue" evidence="17">
    <location>
        <position position="214"/>
    </location>
</feature>
<comment type="subcellular location">
    <subcellularLocation>
        <location evidence="4">Cell junction</location>
        <location evidence="4">Adherens junction</location>
    </subcellularLocation>
    <subcellularLocation>
        <location evidence="5">Cell junction</location>
        <location evidence="5">Desmosome</location>
    </subcellularLocation>
    <subcellularLocation>
        <location evidence="1">Cell membrane</location>
        <location evidence="1">Sarcolemma</location>
    </subcellularLocation>
    <subcellularLocation>
        <location evidence="3">Cell membrane</location>
        <topology evidence="3">Single-pass type I membrane protein</topology>
    </subcellularLocation>
    <subcellularLocation>
        <location evidence="2">Cell surface</location>
    </subcellularLocation>
</comment>
<dbReference type="Gene3D" id="2.60.40.60">
    <property type="entry name" value="Cadherins"/>
    <property type="match status" value="2"/>
</dbReference>
<sequence>LRAHAMNATGSHVENPSDIVINVIDMNDNRPEFMHAIFNGSVPEGSKPGSFVMTVTAVDKDDPKTPNGMLRYKILSQNPQSPSYNMFTINNRTGAIITVAAGLDREKVPQYTLIIQATDIEGNPTYGLSNTATTVIRITDVNDNPPEFTTDTFFGEVHENRVNVIVANLSVTDKDQPLTPAWNTMYRIISGDLDGHFSIPTDPTTNEGLITAVK</sequence>
<dbReference type="PRINTS" id="PR00205">
    <property type="entry name" value="CADHERIN"/>
</dbReference>
<evidence type="ECO:0000313" key="17">
    <source>
        <dbReference type="EMBL" id="MED6284187.1"/>
    </source>
</evidence>
<keyword evidence="17" id="KW-0238">DNA-binding</keyword>
<keyword evidence="9" id="KW-0677">Repeat</keyword>
<dbReference type="InterPro" id="IPR015919">
    <property type="entry name" value="Cadherin-like_sf"/>
</dbReference>
<gene>
    <name evidence="17" type="primary">CDH2_2</name>
    <name evidence="17" type="ORF">CHARACLAT_016684</name>
</gene>
<keyword evidence="6" id="KW-1003">Cell membrane</keyword>
<dbReference type="Proteomes" id="UP001352852">
    <property type="component" value="Unassembled WGS sequence"/>
</dbReference>
<evidence type="ECO:0000256" key="11">
    <source>
        <dbReference type="ARBA" id="ARBA00022889"/>
    </source>
</evidence>
<feature type="non-terminal residue" evidence="17">
    <location>
        <position position="1"/>
    </location>
</feature>
<dbReference type="InterPro" id="IPR002126">
    <property type="entry name" value="Cadherin-like_dom"/>
</dbReference>
<reference evidence="17 18" key="1">
    <citation type="submission" date="2021-06" db="EMBL/GenBank/DDBJ databases">
        <authorList>
            <person name="Palmer J.M."/>
        </authorList>
    </citation>
    <scope>NUCLEOTIDE SEQUENCE [LARGE SCALE GENOMIC DNA]</scope>
    <source>
        <strain evidence="17 18">CL_MEX2019</strain>
        <tissue evidence="17">Muscle</tissue>
    </source>
</reference>
<proteinExistence type="predicted"/>
<dbReference type="CDD" id="cd11304">
    <property type="entry name" value="Cadherin_repeat"/>
    <property type="match status" value="2"/>
</dbReference>
<keyword evidence="13" id="KW-0472">Membrane</keyword>
<dbReference type="InterPro" id="IPR020894">
    <property type="entry name" value="Cadherin_CS"/>
</dbReference>
<keyword evidence="7" id="KW-0812">Transmembrane</keyword>
<evidence type="ECO:0000256" key="9">
    <source>
        <dbReference type="ARBA" id="ARBA00022737"/>
    </source>
</evidence>
<dbReference type="PROSITE" id="PS00232">
    <property type="entry name" value="CADHERIN_1"/>
    <property type="match status" value="1"/>
</dbReference>
<dbReference type="PANTHER" id="PTHR24027:SF79">
    <property type="entry name" value="CADHERIN-2"/>
    <property type="match status" value="1"/>
</dbReference>
<keyword evidence="8" id="KW-0479">Metal-binding</keyword>
<protein>
    <submittedName>
        <fullName evidence="17">Chromodomain-helicase DNA-binding protein</fullName>
    </submittedName>
</protein>
<evidence type="ECO:0000256" key="2">
    <source>
        <dbReference type="ARBA" id="ARBA00004241"/>
    </source>
</evidence>
<evidence type="ECO:0000256" key="8">
    <source>
        <dbReference type="ARBA" id="ARBA00022723"/>
    </source>
</evidence>
<evidence type="ECO:0000256" key="14">
    <source>
        <dbReference type="ARBA" id="ARBA00023180"/>
    </source>
</evidence>
<evidence type="ECO:0000256" key="10">
    <source>
        <dbReference type="ARBA" id="ARBA00022837"/>
    </source>
</evidence>
<evidence type="ECO:0000256" key="12">
    <source>
        <dbReference type="ARBA" id="ARBA00022949"/>
    </source>
</evidence>
<evidence type="ECO:0000256" key="5">
    <source>
        <dbReference type="ARBA" id="ARBA00004568"/>
    </source>
</evidence>
<evidence type="ECO:0000256" key="1">
    <source>
        <dbReference type="ARBA" id="ARBA00004135"/>
    </source>
</evidence>
<organism evidence="17 18">
    <name type="scientific">Characodon lateralis</name>
    <dbReference type="NCBI Taxonomy" id="208331"/>
    <lineage>
        <taxon>Eukaryota</taxon>
        <taxon>Metazoa</taxon>
        <taxon>Chordata</taxon>
        <taxon>Craniata</taxon>
        <taxon>Vertebrata</taxon>
        <taxon>Euteleostomi</taxon>
        <taxon>Actinopterygii</taxon>
        <taxon>Neopterygii</taxon>
        <taxon>Teleostei</taxon>
        <taxon>Neoteleostei</taxon>
        <taxon>Acanthomorphata</taxon>
        <taxon>Ovalentaria</taxon>
        <taxon>Atherinomorphae</taxon>
        <taxon>Cyprinodontiformes</taxon>
        <taxon>Goodeidae</taxon>
        <taxon>Characodon</taxon>
    </lineage>
</organism>
<dbReference type="PROSITE" id="PS50268">
    <property type="entry name" value="CADHERIN_2"/>
    <property type="match status" value="2"/>
</dbReference>
<dbReference type="SMART" id="SM00112">
    <property type="entry name" value="CA"/>
    <property type="match status" value="1"/>
</dbReference>
<accession>A0ABU7EA92</accession>
<evidence type="ECO:0000256" key="15">
    <source>
        <dbReference type="PROSITE-ProRule" id="PRU00043"/>
    </source>
</evidence>
<evidence type="ECO:0000256" key="13">
    <source>
        <dbReference type="ARBA" id="ARBA00023136"/>
    </source>
</evidence>
<feature type="domain" description="Cadherin" evidence="16">
    <location>
        <begin position="1"/>
        <end position="33"/>
    </location>
</feature>
<dbReference type="InterPro" id="IPR039808">
    <property type="entry name" value="Cadherin"/>
</dbReference>
<evidence type="ECO:0000256" key="3">
    <source>
        <dbReference type="ARBA" id="ARBA00004251"/>
    </source>
</evidence>
<keyword evidence="18" id="KW-1185">Reference proteome</keyword>
<dbReference type="Pfam" id="PF00028">
    <property type="entry name" value="Cadherin"/>
    <property type="match status" value="1"/>
</dbReference>
<evidence type="ECO:0000256" key="7">
    <source>
        <dbReference type="ARBA" id="ARBA00022692"/>
    </source>
</evidence>
<comment type="caution">
    <text evidence="17">The sequence shown here is derived from an EMBL/GenBank/DDBJ whole genome shotgun (WGS) entry which is preliminary data.</text>
</comment>
<dbReference type="SUPFAM" id="SSF49313">
    <property type="entry name" value="Cadherin-like"/>
    <property type="match status" value="2"/>
</dbReference>
<keyword evidence="11" id="KW-0130">Cell adhesion</keyword>
<keyword evidence="10 15" id="KW-0106">Calcium</keyword>
<dbReference type="EMBL" id="JAHUTJ010050547">
    <property type="protein sequence ID" value="MED6284187.1"/>
    <property type="molecule type" value="Genomic_DNA"/>
</dbReference>
<keyword evidence="12" id="KW-0965">Cell junction</keyword>
<name>A0ABU7EA92_9TELE</name>
<evidence type="ECO:0000313" key="18">
    <source>
        <dbReference type="Proteomes" id="UP001352852"/>
    </source>
</evidence>
<dbReference type="GO" id="GO:0003677">
    <property type="term" value="F:DNA binding"/>
    <property type="evidence" value="ECO:0007669"/>
    <property type="project" value="UniProtKB-KW"/>
</dbReference>
<keyword evidence="14" id="KW-0325">Glycoprotein</keyword>
<feature type="domain" description="Cadherin" evidence="16">
    <location>
        <begin position="34"/>
        <end position="148"/>
    </location>
</feature>
<evidence type="ECO:0000256" key="6">
    <source>
        <dbReference type="ARBA" id="ARBA00022475"/>
    </source>
</evidence>